<feature type="transmembrane region" description="Helical" evidence="2">
    <location>
        <begin position="82"/>
        <end position="102"/>
    </location>
</feature>
<dbReference type="InterPro" id="IPR017921">
    <property type="entry name" value="Znf_CTCHY"/>
</dbReference>
<evidence type="ECO:0000256" key="1">
    <source>
        <dbReference type="PROSITE-ProRule" id="PRU00965"/>
    </source>
</evidence>
<gene>
    <name evidence="4" type="ORF">Ahy_B04g071031</name>
</gene>
<evidence type="ECO:0000313" key="5">
    <source>
        <dbReference type="Proteomes" id="UP000289738"/>
    </source>
</evidence>
<dbReference type="InterPro" id="IPR037275">
    <property type="entry name" value="Znf_CTCHY_sf"/>
</dbReference>
<dbReference type="EMBL" id="SDMP01000014">
    <property type="protein sequence ID" value="RYR14450.1"/>
    <property type="molecule type" value="Genomic_DNA"/>
</dbReference>
<evidence type="ECO:0000313" key="4">
    <source>
        <dbReference type="EMBL" id="RYR14450.1"/>
    </source>
</evidence>
<accession>A0A444ZJR5</accession>
<dbReference type="Proteomes" id="UP000289738">
    <property type="component" value="Chromosome B04"/>
</dbReference>
<name>A0A444ZJR5_ARAHY</name>
<dbReference type="AlphaFoldDB" id="A0A444ZJR5"/>
<dbReference type="STRING" id="3818.A0A444ZJR5"/>
<organism evidence="4 5">
    <name type="scientific">Arachis hypogaea</name>
    <name type="common">Peanut</name>
    <dbReference type="NCBI Taxonomy" id="3818"/>
    <lineage>
        <taxon>Eukaryota</taxon>
        <taxon>Viridiplantae</taxon>
        <taxon>Streptophyta</taxon>
        <taxon>Embryophyta</taxon>
        <taxon>Tracheophyta</taxon>
        <taxon>Spermatophyta</taxon>
        <taxon>Magnoliopsida</taxon>
        <taxon>eudicotyledons</taxon>
        <taxon>Gunneridae</taxon>
        <taxon>Pentapetalae</taxon>
        <taxon>rosids</taxon>
        <taxon>fabids</taxon>
        <taxon>Fabales</taxon>
        <taxon>Fabaceae</taxon>
        <taxon>Papilionoideae</taxon>
        <taxon>50 kb inversion clade</taxon>
        <taxon>dalbergioids sensu lato</taxon>
        <taxon>Dalbergieae</taxon>
        <taxon>Pterocarpus clade</taxon>
        <taxon>Arachis</taxon>
    </lineage>
</organism>
<dbReference type="SMR" id="A0A444ZJR5"/>
<keyword evidence="1" id="KW-0479">Metal-binding</keyword>
<feature type="domain" description="CTCHY-type" evidence="3">
    <location>
        <begin position="22"/>
        <end position="91"/>
    </location>
</feature>
<reference evidence="4 5" key="1">
    <citation type="submission" date="2019-01" db="EMBL/GenBank/DDBJ databases">
        <title>Sequencing of cultivated peanut Arachis hypogaea provides insights into genome evolution and oil improvement.</title>
        <authorList>
            <person name="Chen X."/>
        </authorList>
    </citation>
    <scope>NUCLEOTIDE SEQUENCE [LARGE SCALE GENOMIC DNA]</scope>
    <source>
        <strain evidence="5">cv. Fuhuasheng</strain>
        <tissue evidence="4">Leaves</tissue>
    </source>
</reference>
<dbReference type="SUPFAM" id="SSF161245">
    <property type="entry name" value="Zinc hairpin stack"/>
    <property type="match status" value="1"/>
</dbReference>
<keyword evidence="2" id="KW-0472">Membrane</keyword>
<dbReference type="GO" id="GO:0008270">
    <property type="term" value="F:zinc ion binding"/>
    <property type="evidence" value="ECO:0007669"/>
    <property type="project" value="UniProtKB-KW"/>
</dbReference>
<dbReference type="Gramene" id="arahy.Tifrunner.gnm2.ann2.Ah14g317600.1">
    <property type="protein sequence ID" value="arahy.Tifrunner.gnm2.ann2.Ah14g317600.1-CDS"/>
    <property type="gene ID" value="arahy.Tifrunner.gnm2.ann2.Ah14g317600"/>
</dbReference>
<comment type="caution">
    <text evidence="4">The sequence shown here is derived from an EMBL/GenBank/DDBJ whole genome shotgun (WGS) entry which is preliminary data.</text>
</comment>
<evidence type="ECO:0000256" key="2">
    <source>
        <dbReference type="SAM" id="Phobius"/>
    </source>
</evidence>
<dbReference type="PROSITE" id="PS51270">
    <property type="entry name" value="ZF_CTCHY"/>
    <property type="match status" value="1"/>
</dbReference>
<proteinExistence type="predicted"/>
<evidence type="ECO:0000259" key="3">
    <source>
        <dbReference type="PROSITE" id="PS51270"/>
    </source>
</evidence>
<keyword evidence="1" id="KW-0863">Zinc-finger</keyword>
<keyword evidence="2" id="KW-1133">Transmembrane helix</keyword>
<keyword evidence="5" id="KW-1185">Reference proteome</keyword>
<keyword evidence="2" id="KW-0812">Transmembrane</keyword>
<sequence length="115" mass="13270">MARIKKDPSLKHILDEIETGGSYCYDEVICAVCDTEQPIRKQQFHCDDCRICRVGGQENYFHCEKCGSSTARSVGLVIQLHYVTIIVWRTSWACALLMLLLLDMFETIDIENFYI</sequence>
<protein>
    <recommendedName>
        <fullName evidence="3">CTCHY-type domain-containing protein</fullName>
    </recommendedName>
</protein>
<keyword evidence="1" id="KW-0862">Zinc</keyword>